<evidence type="ECO:0000313" key="2">
    <source>
        <dbReference type="Proteomes" id="UP000790377"/>
    </source>
</evidence>
<dbReference type="Proteomes" id="UP000790377">
    <property type="component" value="Unassembled WGS sequence"/>
</dbReference>
<keyword evidence="2" id="KW-1185">Reference proteome</keyword>
<sequence>MLSNLINIPLALSLAAAMAHAKCNLPINGNTWSFNVYNGPDCEPGKSTHRQQFWDNHGAFGCYDISKHVGAVVSASYYGQLPLTVYSEYGCKGKKLFKAKEHHPDWLSWLFEPSTYWVWSDNEIATESRGIKSFYISNGDVDTPPTMI</sequence>
<dbReference type="EMBL" id="MU267887">
    <property type="protein sequence ID" value="KAH7907622.1"/>
    <property type="molecule type" value="Genomic_DNA"/>
</dbReference>
<gene>
    <name evidence="1" type="ORF">BJ138DRAFT_1182309</name>
</gene>
<proteinExistence type="predicted"/>
<organism evidence="1 2">
    <name type="scientific">Hygrophoropsis aurantiaca</name>
    <dbReference type="NCBI Taxonomy" id="72124"/>
    <lineage>
        <taxon>Eukaryota</taxon>
        <taxon>Fungi</taxon>
        <taxon>Dikarya</taxon>
        <taxon>Basidiomycota</taxon>
        <taxon>Agaricomycotina</taxon>
        <taxon>Agaricomycetes</taxon>
        <taxon>Agaricomycetidae</taxon>
        <taxon>Boletales</taxon>
        <taxon>Coniophorineae</taxon>
        <taxon>Hygrophoropsidaceae</taxon>
        <taxon>Hygrophoropsis</taxon>
    </lineage>
</organism>
<reference evidence="1" key="1">
    <citation type="journal article" date="2021" name="New Phytol.">
        <title>Evolutionary innovations through gain and loss of genes in the ectomycorrhizal Boletales.</title>
        <authorList>
            <person name="Wu G."/>
            <person name="Miyauchi S."/>
            <person name="Morin E."/>
            <person name="Kuo A."/>
            <person name="Drula E."/>
            <person name="Varga T."/>
            <person name="Kohler A."/>
            <person name="Feng B."/>
            <person name="Cao Y."/>
            <person name="Lipzen A."/>
            <person name="Daum C."/>
            <person name="Hundley H."/>
            <person name="Pangilinan J."/>
            <person name="Johnson J."/>
            <person name="Barry K."/>
            <person name="LaButti K."/>
            <person name="Ng V."/>
            <person name="Ahrendt S."/>
            <person name="Min B."/>
            <person name="Choi I.G."/>
            <person name="Park H."/>
            <person name="Plett J.M."/>
            <person name="Magnuson J."/>
            <person name="Spatafora J.W."/>
            <person name="Nagy L.G."/>
            <person name="Henrissat B."/>
            <person name="Grigoriev I.V."/>
            <person name="Yang Z.L."/>
            <person name="Xu J."/>
            <person name="Martin F.M."/>
        </authorList>
    </citation>
    <scope>NUCLEOTIDE SEQUENCE</scope>
    <source>
        <strain evidence="1">ATCC 28755</strain>
    </source>
</reference>
<protein>
    <submittedName>
        <fullName evidence="1">Uncharacterized protein</fullName>
    </submittedName>
</protein>
<name>A0ACB8A4D4_9AGAM</name>
<accession>A0ACB8A4D4</accession>
<comment type="caution">
    <text evidence="1">The sequence shown here is derived from an EMBL/GenBank/DDBJ whole genome shotgun (WGS) entry which is preliminary data.</text>
</comment>
<evidence type="ECO:0000313" key="1">
    <source>
        <dbReference type="EMBL" id="KAH7907622.1"/>
    </source>
</evidence>